<dbReference type="PANTHER" id="PTHR35526">
    <property type="entry name" value="ANTI-SIGMA-F FACTOR RSBW-RELATED"/>
    <property type="match status" value="1"/>
</dbReference>
<dbReference type="InterPro" id="IPR036890">
    <property type="entry name" value="HATPase_C_sf"/>
</dbReference>
<evidence type="ECO:0000313" key="5">
    <source>
        <dbReference type="Proteomes" id="UP001501676"/>
    </source>
</evidence>
<feature type="region of interest" description="Disordered" evidence="2">
    <location>
        <begin position="1"/>
        <end position="31"/>
    </location>
</feature>
<sequence length="157" mass="17217">MRVPATNDLTEARMTTSNARIDLPPAPGSPETARRITTSLLTAWGVATEHHTDVVLLVSEVVSNAVEHVGGESSFQLELSHSGDWLRVALTDGSSVRPMVRQLDHRAARGRGMQLVEHIADRWGAEDHHGGKTVWFTVRVTGEPDDRPAVRADDREV</sequence>
<feature type="compositionally biased region" description="Polar residues" evidence="2">
    <location>
        <begin position="7"/>
        <end position="19"/>
    </location>
</feature>
<protein>
    <recommendedName>
        <fullName evidence="3">Histidine kinase/HSP90-like ATPase domain-containing protein</fullName>
    </recommendedName>
</protein>
<evidence type="ECO:0000256" key="1">
    <source>
        <dbReference type="ARBA" id="ARBA00022527"/>
    </source>
</evidence>
<keyword evidence="5" id="KW-1185">Reference proteome</keyword>
<keyword evidence="1" id="KW-0808">Transferase</keyword>
<organism evidence="4 5">
    <name type="scientific">Cryptosporangium minutisporangium</name>
    <dbReference type="NCBI Taxonomy" id="113569"/>
    <lineage>
        <taxon>Bacteria</taxon>
        <taxon>Bacillati</taxon>
        <taxon>Actinomycetota</taxon>
        <taxon>Actinomycetes</taxon>
        <taxon>Cryptosporangiales</taxon>
        <taxon>Cryptosporangiaceae</taxon>
        <taxon>Cryptosporangium</taxon>
    </lineage>
</organism>
<dbReference type="SUPFAM" id="SSF55874">
    <property type="entry name" value="ATPase domain of HSP90 chaperone/DNA topoisomerase II/histidine kinase"/>
    <property type="match status" value="1"/>
</dbReference>
<dbReference type="Gene3D" id="3.30.565.10">
    <property type="entry name" value="Histidine kinase-like ATPase, C-terminal domain"/>
    <property type="match status" value="1"/>
</dbReference>
<name>A0ABP6T265_9ACTN</name>
<accession>A0ABP6T265</accession>
<dbReference type="Proteomes" id="UP001501676">
    <property type="component" value="Unassembled WGS sequence"/>
</dbReference>
<gene>
    <name evidence="4" type="ORF">GCM10020369_44980</name>
</gene>
<dbReference type="PANTHER" id="PTHR35526:SF3">
    <property type="entry name" value="ANTI-SIGMA-F FACTOR RSBW"/>
    <property type="match status" value="1"/>
</dbReference>
<dbReference type="InterPro" id="IPR050267">
    <property type="entry name" value="Anti-sigma-factor_SerPK"/>
</dbReference>
<keyword evidence="1" id="KW-0418">Kinase</keyword>
<evidence type="ECO:0000256" key="2">
    <source>
        <dbReference type="SAM" id="MobiDB-lite"/>
    </source>
</evidence>
<feature type="domain" description="Histidine kinase/HSP90-like ATPase" evidence="3">
    <location>
        <begin position="24"/>
        <end position="137"/>
    </location>
</feature>
<proteinExistence type="predicted"/>
<dbReference type="EMBL" id="BAAAYN010000029">
    <property type="protein sequence ID" value="GAA3390563.1"/>
    <property type="molecule type" value="Genomic_DNA"/>
</dbReference>
<dbReference type="Pfam" id="PF13581">
    <property type="entry name" value="HATPase_c_2"/>
    <property type="match status" value="1"/>
</dbReference>
<dbReference type="InterPro" id="IPR003594">
    <property type="entry name" value="HATPase_dom"/>
</dbReference>
<reference evidence="5" key="1">
    <citation type="journal article" date="2019" name="Int. J. Syst. Evol. Microbiol.">
        <title>The Global Catalogue of Microorganisms (GCM) 10K type strain sequencing project: providing services to taxonomists for standard genome sequencing and annotation.</title>
        <authorList>
            <consortium name="The Broad Institute Genomics Platform"/>
            <consortium name="The Broad Institute Genome Sequencing Center for Infectious Disease"/>
            <person name="Wu L."/>
            <person name="Ma J."/>
        </authorList>
    </citation>
    <scope>NUCLEOTIDE SEQUENCE [LARGE SCALE GENOMIC DNA]</scope>
    <source>
        <strain evidence="5">JCM 9458</strain>
    </source>
</reference>
<evidence type="ECO:0000259" key="3">
    <source>
        <dbReference type="Pfam" id="PF13581"/>
    </source>
</evidence>
<keyword evidence="1" id="KW-0723">Serine/threonine-protein kinase</keyword>
<evidence type="ECO:0000313" key="4">
    <source>
        <dbReference type="EMBL" id="GAA3390563.1"/>
    </source>
</evidence>
<dbReference type="CDD" id="cd16936">
    <property type="entry name" value="HATPase_RsbW-like"/>
    <property type="match status" value="1"/>
</dbReference>
<comment type="caution">
    <text evidence="4">The sequence shown here is derived from an EMBL/GenBank/DDBJ whole genome shotgun (WGS) entry which is preliminary data.</text>
</comment>